<keyword evidence="6 9" id="KW-1133">Transmembrane helix</keyword>
<dbReference type="InterPro" id="IPR001611">
    <property type="entry name" value="Leu-rich_rpt"/>
</dbReference>
<keyword evidence="7 9" id="KW-0472">Membrane</keyword>
<dbReference type="GeneTree" id="ENSGT00940000154360"/>
<comment type="subcellular location">
    <subcellularLocation>
        <location evidence="1">Membrane</location>
        <topology evidence="1">Single-pass type I membrane protein</topology>
    </subcellularLocation>
</comment>
<evidence type="ECO:0000256" key="1">
    <source>
        <dbReference type="ARBA" id="ARBA00004479"/>
    </source>
</evidence>
<dbReference type="HOGENOM" id="CLU_064640_0_0_1"/>
<evidence type="ECO:0000313" key="12">
    <source>
        <dbReference type="Ensembl" id="ENSACAP00000005326.3"/>
    </source>
</evidence>
<evidence type="ECO:0000256" key="6">
    <source>
        <dbReference type="ARBA" id="ARBA00022989"/>
    </source>
</evidence>
<dbReference type="SMART" id="SM00369">
    <property type="entry name" value="LRR_TYP"/>
    <property type="match status" value="2"/>
</dbReference>
<dbReference type="Proteomes" id="UP000001646">
    <property type="component" value="Unplaced"/>
</dbReference>
<dbReference type="InterPro" id="IPR003591">
    <property type="entry name" value="Leu-rich_rpt_typical-subtyp"/>
</dbReference>
<dbReference type="SUPFAM" id="SSF52058">
    <property type="entry name" value="L domain-like"/>
    <property type="match status" value="1"/>
</dbReference>
<reference evidence="12" key="1">
    <citation type="submission" date="2009-12" db="EMBL/GenBank/DDBJ databases">
        <title>The Genome Sequence of Anolis carolinensis (Green Anole Lizard).</title>
        <authorList>
            <consortium name="The Genome Sequencing Platform"/>
            <person name="Di Palma F."/>
            <person name="Alfoldi J."/>
            <person name="Heiman D."/>
            <person name="Young S."/>
            <person name="Grabherr M."/>
            <person name="Johnson J."/>
            <person name="Lander E.S."/>
            <person name="Lindblad-Toh K."/>
        </authorList>
    </citation>
    <scope>NUCLEOTIDE SEQUENCE [LARGE SCALE GENOMIC DNA]</scope>
    <source>
        <strain evidence="12">JBL SC #1</strain>
    </source>
</reference>
<dbReference type="Bgee" id="ENSACAG00000005466">
    <property type="expression patterns" value="Expressed in ovary"/>
</dbReference>
<evidence type="ECO:0000256" key="5">
    <source>
        <dbReference type="ARBA" id="ARBA00022737"/>
    </source>
</evidence>
<dbReference type="InterPro" id="IPR000372">
    <property type="entry name" value="LRRNT"/>
</dbReference>
<dbReference type="STRING" id="28377.ENSACAP00000005326"/>
<feature type="chain" id="PRO_5032737254" description="LRRNT domain-containing protein" evidence="10">
    <location>
        <begin position="39"/>
        <end position="272"/>
    </location>
</feature>
<keyword evidence="2" id="KW-0433">Leucine-rich repeat</keyword>
<dbReference type="Ensembl" id="ENSACAT00000005443.3">
    <property type="protein sequence ID" value="ENSACAP00000005326.3"/>
    <property type="gene ID" value="ENSACAG00000005466.3"/>
</dbReference>
<keyword evidence="5" id="KW-0677">Repeat</keyword>
<accession>H9GA75</accession>
<evidence type="ECO:0000256" key="2">
    <source>
        <dbReference type="ARBA" id="ARBA00022614"/>
    </source>
</evidence>
<feature type="transmembrane region" description="Helical" evidence="9">
    <location>
        <begin position="210"/>
        <end position="231"/>
    </location>
</feature>
<evidence type="ECO:0000256" key="3">
    <source>
        <dbReference type="ARBA" id="ARBA00022692"/>
    </source>
</evidence>
<dbReference type="Pfam" id="PF13855">
    <property type="entry name" value="LRR_8"/>
    <property type="match status" value="1"/>
</dbReference>
<reference evidence="12" key="3">
    <citation type="submission" date="2025-09" db="UniProtKB">
        <authorList>
            <consortium name="Ensembl"/>
        </authorList>
    </citation>
    <scope>IDENTIFICATION</scope>
</reference>
<evidence type="ECO:0000256" key="10">
    <source>
        <dbReference type="SAM" id="SignalP"/>
    </source>
</evidence>
<dbReference type="PANTHER" id="PTHR45773:SF10">
    <property type="match status" value="1"/>
</dbReference>
<organism evidence="12 13">
    <name type="scientific">Anolis carolinensis</name>
    <name type="common">Green anole</name>
    <name type="synonym">American chameleon</name>
    <dbReference type="NCBI Taxonomy" id="28377"/>
    <lineage>
        <taxon>Eukaryota</taxon>
        <taxon>Metazoa</taxon>
        <taxon>Chordata</taxon>
        <taxon>Craniata</taxon>
        <taxon>Vertebrata</taxon>
        <taxon>Euteleostomi</taxon>
        <taxon>Lepidosauria</taxon>
        <taxon>Squamata</taxon>
        <taxon>Bifurcata</taxon>
        <taxon>Unidentata</taxon>
        <taxon>Episquamata</taxon>
        <taxon>Toxicofera</taxon>
        <taxon>Iguania</taxon>
        <taxon>Dactyloidae</taxon>
        <taxon>Anolis</taxon>
    </lineage>
</organism>
<evidence type="ECO:0000259" key="11">
    <source>
        <dbReference type="SMART" id="SM00013"/>
    </source>
</evidence>
<keyword evidence="3 9" id="KW-0812">Transmembrane</keyword>
<dbReference type="Gene3D" id="3.80.10.10">
    <property type="entry name" value="Ribonuclease Inhibitor"/>
    <property type="match status" value="1"/>
</dbReference>
<protein>
    <recommendedName>
        <fullName evidence="11">LRRNT domain-containing protein</fullName>
    </recommendedName>
</protein>
<comment type="similarity">
    <text evidence="8">Belongs to the LRRC3 family.</text>
</comment>
<dbReference type="PROSITE" id="PS51450">
    <property type="entry name" value="LRR"/>
    <property type="match status" value="1"/>
</dbReference>
<dbReference type="FunFam" id="3.80.10.10:FF:000069">
    <property type="entry name" value="leucine-rich repeat-containing protein 3B"/>
    <property type="match status" value="1"/>
</dbReference>
<dbReference type="PANTHER" id="PTHR45773">
    <property type="entry name" value="SLIT AND NTRK-LIKE PROTEIN 4-RELATED"/>
    <property type="match status" value="1"/>
</dbReference>
<dbReference type="eggNOG" id="KOG4237">
    <property type="taxonomic scope" value="Eukaryota"/>
</dbReference>
<dbReference type="GO" id="GO:0038023">
    <property type="term" value="F:signaling receptor activity"/>
    <property type="evidence" value="ECO:0000318"/>
    <property type="project" value="GO_Central"/>
</dbReference>
<keyword evidence="4 10" id="KW-0732">Signal</keyword>
<feature type="domain" description="LRRNT" evidence="11">
    <location>
        <begin position="38"/>
        <end position="72"/>
    </location>
</feature>
<evidence type="ECO:0000256" key="4">
    <source>
        <dbReference type="ARBA" id="ARBA00022729"/>
    </source>
</evidence>
<dbReference type="AlphaFoldDB" id="H9GA75"/>
<keyword evidence="13" id="KW-1185">Reference proteome</keyword>
<dbReference type="InParanoid" id="H9GA75"/>
<evidence type="ECO:0000256" key="7">
    <source>
        <dbReference type="ARBA" id="ARBA00023136"/>
    </source>
</evidence>
<feature type="signal peptide" evidence="10">
    <location>
        <begin position="1"/>
        <end position="38"/>
    </location>
</feature>
<sequence>MTLSPSLLTFPTEEKSYAEMPALSTLLLLILAFQGTLPCPESCDCPPESGMVWCNRRDLVMIPFDIPSDTRVLYLNSNWITHIPNGAFHGLKQLRELHLADNLIQSIAPAAFRGLSGGLRLLDLSGNQLQRMEVTPFIMLSWVRLELYDNPWHCDCPLQELMRSLPLDPETVEDIVCATATWEEYAGQTLAHLLNSGVNFCLSQQRNTDLAMLLTMFCWFTVVISYVIYYVRRNQAETRRHLEYLKSLPLPSKHIPSPEPTLNVFTPSSNAA</sequence>
<dbReference type="GO" id="GO:0005886">
    <property type="term" value="C:plasma membrane"/>
    <property type="evidence" value="ECO:0000318"/>
    <property type="project" value="GO_Central"/>
</dbReference>
<dbReference type="InterPro" id="IPR032675">
    <property type="entry name" value="LRR_dom_sf"/>
</dbReference>
<dbReference type="SMART" id="SM00013">
    <property type="entry name" value="LRRNT"/>
    <property type="match status" value="1"/>
</dbReference>
<name>H9GA75_ANOCA</name>
<evidence type="ECO:0000256" key="8">
    <source>
        <dbReference type="ARBA" id="ARBA00049658"/>
    </source>
</evidence>
<reference evidence="12" key="2">
    <citation type="submission" date="2025-08" db="UniProtKB">
        <authorList>
            <consortium name="Ensembl"/>
        </authorList>
    </citation>
    <scope>IDENTIFICATION</scope>
</reference>
<evidence type="ECO:0000256" key="9">
    <source>
        <dbReference type="SAM" id="Phobius"/>
    </source>
</evidence>
<evidence type="ECO:0000313" key="13">
    <source>
        <dbReference type="Proteomes" id="UP000001646"/>
    </source>
</evidence>
<proteinExistence type="inferred from homology"/>